<dbReference type="AlphaFoldDB" id="A0A0M2P304"/>
<dbReference type="CDD" id="cd00757">
    <property type="entry name" value="ThiF_MoeB_HesA_family"/>
    <property type="match status" value="1"/>
</dbReference>
<feature type="domain" description="THIF-type NAD/FAD binding fold" evidence="2">
    <location>
        <begin position="6"/>
        <end position="228"/>
    </location>
</feature>
<dbReference type="Proteomes" id="UP000034455">
    <property type="component" value="Unassembled WGS sequence"/>
</dbReference>
<dbReference type="InterPro" id="IPR045886">
    <property type="entry name" value="ThiF/MoeB/HesA"/>
</dbReference>
<dbReference type="GO" id="GO:0005829">
    <property type="term" value="C:cytosol"/>
    <property type="evidence" value="ECO:0007669"/>
    <property type="project" value="TreeGrafter"/>
</dbReference>
<reference evidence="3 4" key="1">
    <citation type="submission" date="2015-03" db="EMBL/GenBank/DDBJ databases">
        <title>Genome Assembly of Staphylococcus cohnii subsp. cohnii strain G22B2.</title>
        <authorList>
            <person name="Nair G."/>
            <person name="Kaur G."/>
            <person name="Khatri I."/>
            <person name="Singh N.K."/>
            <person name="Sathyabama S."/>
            <person name="Maurya S.K."/>
            <person name="Subramanian S."/>
            <person name="Agrewala J.N."/>
            <person name="Mayilraj S."/>
        </authorList>
    </citation>
    <scope>NUCLEOTIDE SEQUENCE [LARGE SCALE GENOMIC DNA]</scope>
    <source>
        <strain evidence="3 4">G22B2</strain>
    </source>
</reference>
<dbReference type="SUPFAM" id="SSF69572">
    <property type="entry name" value="Activating enzymes of the ubiquitin-like proteins"/>
    <property type="match status" value="1"/>
</dbReference>
<dbReference type="FunFam" id="3.40.50.720:FF:000080">
    <property type="entry name" value="Thiazole biosynthesis adenylyltransferase ThiF"/>
    <property type="match status" value="1"/>
</dbReference>
<comment type="similarity">
    <text evidence="1">Belongs to the HesA/MoeB/ThiF family.</text>
</comment>
<dbReference type="EMBL" id="LAKJ01000003">
    <property type="protein sequence ID" value="KKI65129.1"/>
    <property type="molecule type" value="Genomic_DNA"/>
</dbReference>
<name>A0A0M2P304_STACC</name>
<proteinExistence type="inferred from homology"/>
<dbReference type="PANTHER" id="PTHR10953:SF102">
    <property type="entry name" value="ADENYLYLTRANSFERASE AND SULFURTRANSFERASE MOCS3"/>
    <property type="match status" value="1"/>
</dbReference>
<dbReference type="GO" id="GO:0008146">
    <property type="term" value="F:sulfotransferase activity"/>
    <property type="evidence" value="ECO:0007669"/>
    <property type="project" value="TreeGrafter"/>
</dbReference>
<comment type="caution">
    <text evidence="3">The sequence shown here is derived from an EMBL/GenBank/DDBJ whole genome shotgun (WGS) entry which is preliminary data.</text>
</comment>
<dbReference type="GO" id="GO:0016779">
    <property type="term" value="F:nucleotidyltransferase activity"/>
    <property type="evidence" value="ECO:0007669"/>
    <property type="project" value="TreeGrafter"/>
</dbReference>
<dbReference type="InterPro" id="IPR000594">
    <property type="entry name" value="ThiF_NAD_FAD-bd"/>
</dbReference>
<dbReference type="GO" id="GO:0004792">
    <property type="term" value="F:thiosulfate-cyanide sulfurtransferase activity"/>
    <property type="evidence" value="ECO:0007669"/>
    <property type="project" value="TreeGrafter"/>
</dbReference>
<evidence type="ECO:0000313" key="4">
    <source>
        <dbReference type="Proteomes" id="UP000034455"/>
    </source>
</evidence>
<dbReference type="GeneID" id="58096843"/>
<evidence type="ECO:0000259" key="2">
    <source>
        <dbReference type="Pfam" id="PF00899"/>
    </source>
</evidence>
<organism evidence="3 4">
    <name type="scientific">Staphylococcus cohnii subsp. cohnii</name>
    <dbReference type="NCBI Taxonomy" id="74704"/>
    <lineage>
        <taxon>Bacteria</taxon>
        <taxon>Bacillati</taxon>
        <taxon>Bacillota</taxon>
        <taxon>Bacilli</taxon>
        <taxon>Bacillales</taxon>
        <taxon>Staphylococcaceae</taxon>
        <taxon>Staphylococcus</taxon>
        <taxon>Staphylococcus cohnii species complex</taxon>
    </lineage>
</organism>
<gene>
    <name evidence="3" type="ORF">UF66_1772</name>
</gene>
<dbReference type="InterPro" id="IPR035985">
    <property type="entry name" value="Ubiquitin-activating_enz"/>
</dbReference>
<dbReference type="PATRIC" id="fig|74704.6.peg.1816"/>
<dbReference type="Gene3D" id="3.40.50.720">
    <property type="entry name" value="NAD(P)-binding Rossmann-like Domain"/>
    <property type="match status" value="1"/>
</dbReference>
<accession>A0A0M2P304</accession>
<dbReference type="RefSeq" id="WP_019468093.1">
    <property type="nucleotide sequence ID" value="NZ_BKAS01000009.1"/>
</dbReference>
<dbReference type="PANTHER" id="PTHR10953">
    <property type="entry name" value="UBIQUITIN-ACTIVATING ENZYME E1"/>
    <property type="match status" value="1"/>
</dbReference>
<evidence type="ECO:0000256" key="1">
    <source>
        <dbReference type="ARBA" id="ARBA00009919"/>
    </source>
</evidence>
<dbReference type="GO" id="GO:0008641">
    <property type="term" value="F:ubiquitin-like modifier activating enzyme activity"/>
    <property type="evidence" value="ECO:0007669"/>
    <property type="project" value="InterPro"/>
</dbReference>
<evidence type="ECO:0000313" key="3">
    <source>
        <dbReference type="EMBL" id="KKI65129.1"/>
    </source>
</evidence>
<dbReference type="Pfam" id="PF00899">
    <property type="entry name" value="ThiF"/>
    <property type="match status" value="1"/>
</dbReference>
<sequence>MSVERFSRQMLFKHIGTSGQEKIMNAHVLIIGMGALGTHLAEGLVRAGVGELTIVDRDYIEYSNLQRQTMYTEIDAADKLPKVVAAERNLMAIRQNLRLHIHIAHVDRLFLESNAQDVQLILDATDNFETRQLINDFAYKAGIPWIYGGVVQSTYVEATFIPEQTPCFNCLIPQLPAINMTCDTVGVIQPAVTMTTSLQLKDALKILTGATIAPKVTYGDIWEGTHFTFGFKKLQDSACKTCGTQPTYPYLNTTQRQFATLCGRDTVQYENPEISQEMLETFLQRQEIPYQRNPYMLHFKYKAHRIVSFKGGRLLIHGMTNPQQAMTLINQLFG</sequence>
<protein>
    <submittedName>
        <fullName evidence="3">Molybdopterin biosynthesis protein MoeB</fullName>
    </submittedName>
</protein>